<dbReference type="CDD" id="cd07731">
    <property type="entry name" value="ComA-like_MBL-fold"/>
    <property type="match status" value="1"/>
</dbReference>
<dbReference type="InterPro" id="IPR004797">
    <property type="entry name" value="Competence_ComEC/Rec2"/>
</dbReference>
<dbReference type="SMART" id="SM00849">
    <property type="entry name" value="Lactamase_B"/>
    <property type="match status" value="1"/>
</dbReference>
<feature type="transmembrane region" description="Helical" evidence="6">
    <location>
        <begin position="224"/>
        <end position="246"/>
    </location>
</feature>
<dbReference type="SUPFAM" id="SSF56281">
    <property type="entry name" value="Metallo-hydrolase/oxidoreductase"/>
    <property type="match status" value="1"/>
</dbReference>
<feature type="transmembrane region" description="Helical" evidence="6">
    <location>
        <begin position="455"/>
        <end position="471"/>
    </location>
</feature>
<dbReference type="InterPro" id="IPR001279">
    <property type="entry name" value="Metallo-B-lactamas"/>
</dbReference>
<evidence type="ECO:0000256" key="5">
    <source>
        <dbReference type="ARBA" id="ARBA00023136"/>
    </source>
</evidence>
<comment type="subcellular location">
    <subcellularLocation>
        <location evidence="1">Cell membrane</location>
        <topology evidence="1">Multi-pass membrane protein</topology>
    </subcellularLocation>
</comment>
<feature type="transmembrane region" description="Helical" evidence="6">
    <location>
        <begin position="361"/>
        <end position="383"/>
    </location>
</feature>
<dbReference type="NCBIfam" id="TIGR00360">
    <property type="entry name" value="ComEC_N-term"/>
    <property type="match status" value="1"/>
</dbReference>
<dbReference type="Pfam" id="PF13567">
    <property type="entry name" value="DUF4131"/>
    <property type="match status" value="1"/>
</dbReference>
<gene>
    <name evidence="8" type="ORF">B1H58_00180</name>
</gene>
<evidence type="ECO:0000256" key="4">
    <source>
        <dbReference type="ARBA" id="ARBA00022989"/>
    </source>
</evidence>
<dbReference type="InterPro" id="IPR035681">
    <property type="entry name" value="ComA-like_MBL"/>
</dbReference>
<dbReference type="AlphaFoldDB" id="A0A1W6B0F4"/>
<feature type="transmembrane region" description="Helical" evidence="6">
    <location>
        <begin position="48"/>
        <end position="66"/>
    </location>
</feature>
<dbReference type="GO" id="GO:0030420">
    <property type="term" value="P:establishment of competence for transformation"/>
    <property type="evidence" value="ECO:0007669"/>
    <property type="project" value="InterPro"/>
</dbReference>
<dbReference type="RefSeq" id="WP_085067417.1">
    <property type="nucleotide sequence ID" value="NZ_CP019706.1"/>
</dbReference>
<dbReference type="GO" id="GO:0005886">
    <property type="term" value="C:plasma membrane"/>
    <property type="evidence" value="ECO:0007669"/>
    <property type="project" value="UniProtKB-SubCell"/>
</dbReference>
<dbReference type="Pfam" id="PF03772">
    <property type="entry name" value="Competence"/>
    <property type="match status" value="1"/>
</dbReference>
<feature type="transmembrane region" description="Helical" evidence="6">
    <location>
        <begin position="258"/>
        <end position="279"/>
    </location>
</feature>
<evidence type="ECO:0000256" key="3">
    <source>
        <dbReference type="ARBA" id="ARBA00022692"/>
    </source>
</evidence>
<sequence>MPYPLHVLALLATLATLPLLFLAQLPEHNSLVCMLITALAFFMLPQRALRYMATAGILMIWALLAARQATEPLAKLTEGVINVPAEIAQVRHDKAQLKVKIVEYDNQRIFPPVYASVTADKFQQKWCMGQRWEMTLRLRPVHARLNEGGFDAQRFALANHTPLQGRLLAARLLSSDCSWRQRLMNHAQQQYQHLPWHGVMTALLFGDRQEVNADTRALLRDTGIAHLMAISGMHISLAASLGWLAARALQYLLPTWRIGYALPLSFSLCVAAIYCWLAGNNPPAIRAMTALTLWTLVRFQAINCSSWQIWLICVGGILFVDPMAVLSDSFWLSSVAVAILLFWFQWFPLPARWRWRKRWMLLQLMHLQLGMLLLLAPIQIYIFHGVSLTSLPANLLAIPVVSFITVPALLLAMMMPASWLAFPLWWMADRSLALTFYLLTLLPEGWLWLGKKALIASFIIWLLFIAFRLGWWRRAPAALIATCCLPALWHITRVEPEWRLDMLDIGHGLAIVISQNGHALVYDTGNRWPGGSAARQTLLPWLNWHGLSVDEIIISHQHLDHMGGLADMQQAWPGAVVRSALTLPGHQPCIAGTRWQWQQLTFDVLWPLATSEHGNNNDSCVVRIDDGRYRVLLTGDLEAAAEKTLLRRNRLALQADIIQVPHHGSKTSSTAALLRNVKGSVALASVARYNTWRLPSVQVIGRYRKNGYCWRDTSRSGQLSVAFYHDGWQVKGLREQIMPRWYHQWFGVQGESR</sequence>
<dbReference type="InterPro" id="IPR025405">
    <property type="entry name" value="DUF4131"/>
</dbReference>
<dbReference type="KEGG" id="palh:B1H58_00180"/>
<dbReference type="Proteomes" id="UP000192900">
    <property type="component" value="Chromosome"/>
</dbReference>
<accession>A0A1W6B0F4</accession>
<proteinExistence type="predicted"/>
<dbReference type="PANTHER" id="PTHR30619">
    <property type="entry name" value="DNA INTERNALIZATION/COMPETENCE PROTEIN COMEC/REC2"/>
    <property type="match status" value="1"/>
</dbReference>
<feature type="transmembrane region" description="Helical" evidence="6">
    <location>
        <begin position="291"/>
        <end position="318"/>
    </location>
</feature>
<feature type="transmembrane region" description="Helical" evidence="6">
    <location>
        <begin position="330"/>
        <end position="349"/>
    </location>
</feature>
<keyword evidence="3 6" id="KW-0812">Transmembrane</keyword>
<dbReference type="InterPro" id="IPR052159">
    <property type="entry name" value="Competence_DNA_uptake"/>
</dbReference>
<dbReference type="EMBL" id="CP019706">
    <property type="protein sequence ID" value="ARJ40559.1"/>
    <property type="molecule type" value="Genomic_DNA"/>
</dbReference>
<keyword evidence="4 6" id="KW-1133">Transmembrane helix</keyword>
<evidence type="ECO:0000259" key="7">
    <source>
        <dbReference type="SMART" id="SM00849"/>
    </source>
</evidence>
<evidence type="ECO:0000313" key="9">
    <source>
        <dbReference type="Proteomes" id="UP000192900"/>
    </source>
</evidence>
<dbReference type="InterPro" id="IPR036866">
    <property type="entry name" value="RibonucZ/Hydroxyglut_hydro"/>
</dbReference>
<reference evidence="8 9" key="1">
    <citation type="submission" date="2017-02" db="EMBL/GenBank/DDBJ databases">
        <title>Complete genome sequence of the drought resistance-promoting endophyte Pantoea alhagi LTYR-11Z.</title>
        <authorList>
            <person name="Zhang L."/>
        </authorList>
    </citation>
    <scope>NUCLEOTIDE SEQUENCE [LARGE SCALE GENOMIC DNA]</scope>
    <source>
        <strain evidence="8 9">LTYR-11Z</strain>
    </source>
</reference>
<dbReference type="Pfam" id="PF00753">
    <property type="entry name" value="Lactamase_B"/>
    <property type="match status" value="1"/>
</dbReference>
<keyword evidence="9" id="KW-1185">Reference proteome</keyword>
<evidence type="ECO:0000256" key="6">
    <source>
        <dbReference type="SAM" id="Phobius"/>
    </source>
</evidence>
<dbReference type="STRING" id="1891675.B1H58_00180"/>
<dbReference type="OrthoDB" id="9761531at2"/>
<keyword evidence="5 6" id="KW-0472">Membrane</keyword>
<dbReference type="InterPro" id="IPR004477">
    <property type="entry name" value="ComEC_N"/>
</dbReference>
<organism evidence="8 9">
    <name type="scientific">Pantoea alhagi</name>
    <dbReference type="NCBI Taxonomy" id="1891675"/>
    <lineage>
        <taxon>Bacteria</taxon>
        <taxon>Pseudomonadati</taxon>
        <taxon>Pseudomonadota</taxon>
        <taxon>Gammaproteobacteria</taxon>
        <taxon>Enterobacterales</taxon>
        <taxon>Erwiniaceae</taxon>
        <taxon>Pantoea</taxon>
    </lineage>
</organism>
<dbReference type="NCBIfam" id="NF008580">
    <property type="entry name" value="PRK11539.1"/>
    <property type="match status" value="1"/>
</dbReference>
<dbReference type="PANTHER" id="PTHR30619:SF1">
    <property type="entry name" value="RECOMBINATION PROTEIN 2"/>
    <property type="match status" value="1"/>
</dbReference>
<evidence type="ECO:0000313" key="8">
    <source>
        <dbReference type="EMBL" id="ARJ40559.1"/>
    </source>
</evidence>
<feature type="transmembrane region" description="Helical" evidence="6">
    <location>
        <begin position="432"/>
        <end position="449"/>
    </location>
</feature>
<dbReference type="Gene3D" id="3.60.15.10">
    <property type="entry name" value="Ribonuclease Z/Hydroxyacylglutathione hydrolase-like"/>
    <property type="match status" value="1"/>
</dbReference>
<feature type="domain" description="Metallo-beta-lactamase" evidence="7">
    <location>
        <begin position="507"/>
        <end position="688"/>
    </location>
</feature>
<name>A0A1W6B0F4_9GAMM</name>
<protein>
    <submittedName>
        <fullName evidence="8">Competence protein ComEC</fullName>
    </submittedName>
</protein>
<feature type="transmembrane region" description="Helical" evidence="6">
    <location>
        <begin position="395"/>
        <end position="420"/>
    </location>
</feature>
<evidence type="ECO:0000256" key="2">
    <source>
        <dbReference type="ARBA" id="ARBA00022475"/>
    </source>
</evidence>
<dbReference type="NCBIfam" id="TIGR00361">
    <property type="entry name" value="ComEC_Rec2"/>
    <property type="match status" value="1"/>
</dbReference>
<evidence type="ECO:0000256" key="1">
    <source>
        <dbReference type="ARBA" id="ARBA00004651"/>
    </source>
</evidence>
<keyword evidence="2" id="KW-1003">Cell membrane</keyword>